<sequence length="158" mass="17675">MPRRPYNWQPGIVAGRGSVLLSGAGCSLNFAEVYPFGLWVQTSVRFMGPLTLEQQREINRQVGAYLRNSPAESPQLTVDQENSGRSTAEIVTHEGHNNFWTISFWADHDVAAGALSMLFTWTDQDIETTFSFTGEDIETALTDATELWPTSSMEYTTF</sequence>
<reference evidence="1 2" key="1">
    <citation type="submission" date="2018-04" db="EMBL/GenBank/DDBJ databases">
        <title>Bacteria isolated from cave deposits of Manipur.</title>
        <authorList>
            <person name="Sahoo D."/>
            <person name="Sarangthem I."/>
            <person name="Nandeibam J."/>
        </authorList>
    </citation>
    <scope>NUCLEOTIDE SEQUENCE [LARGE SCALE GENOMIC DNA]</scope>
    <source>
        <strain evidence="2">mrc11</strain>
    </source>
</reference>
<dbReference type="EMBL" id="QLNP01000074">
    <property type="protein sequence ID" value="RAM37277.1"/>
    <property type="molecule type" value="Genomic_DNA"/>
</dbReference>
<gene>
    <name evidence="1" type="ORF">DBZ45_10675</name>
</gene>
<name>A0A328HFE7_ARTGO</name>
<evidence type="ECO:0000313" key="2">
    <source>
        <dbReference type="Proteomes" id="UP000249166"/>
    </source>
</evidence>
<evidence type="ECO:0000313" key="1">
    <source>
        <dbReference type="EMBL" id="RAM37277.1"/>
    </source>
</evidence>
<organism evidence="1 2">
    <name type="scientific">Arthrobacter globiformis</name>
    <dbReference type="NCBI Taxonomy" id="1665"/>
    <lineage>
        <taxon>Bacteria</taxon>
        <taxon>Bacillati</taxon>
        <taxon>Actinomycetota</taxon>
        <taxon>Actinomycetes</taxon>
        <taxon>Micrococcales</taxon>
        <taxon>Micrococcaceae</taxon>
        <taxon>Arthrobacter</taxon>
    </lineage>
</organism>
<accession>A0A328HFE7</accession>
<proteinExistence type="predicted"/>
<dbReference type="AlphaFoldDB" id="A0A328HFE7"/>
<protein>
    <submittedName>
        <fullName evidence="1">Uncharacterized protein</fullName>
    </submittedName>
</protein>
<comment type="caution">
    <text evidence="1">The sequence shown here is derived from an EMBL/GenBank/DDBJ whole genome shotgun (WGS) entry which is preliminary data.</text>
</comment>
<dbReference type="Proteomes" id="UP000249166">
    <property type="component" value="Unassembled WGS sequence"/>
</dbReference>